<feature type="domain" description="AIG1-type G" evidence="6">
    <location>
        <begin position="9"/>
        <end position="202"/>
    </location>
</feature>
<accession>A0A9D3SJI1</accession>
<dbReference type="GO" id="GO:0005525">
    <property type="term" value="F:GTP binding"/>
    <property type="evidence" value="ECO:0007669"/>
    <property type="project" value="UniProtKB-KW"/>
</dbReference>
<dbReference type="Proteomes" id="UP000824219">
    <property type="component" value="Linkage Group LG11"/>
</dbReference>
<organism evidence="7 8">
    <name type="scientific">Hemibagrus wyckioides</name>
    <dbReference type="NCBI Taxonomy" id="337641"/>
    <lineage>
        <taxon>Eukaryota</taxon>
        <taxon>Metazoa</taxon>
        <taxon>Chordata</taxon>
        <taxon>Craniata</taxon>
        <taxon>Vertebrata</taxon>
        <taxon>Euteleostomi</taxon>
        <taxon>Actinopterygii</taxon>
        <taxon>Neopterygii</taxon>
        <taxon>Teleostei</taxon>
        <taxon>Ostariophysi</taxon>
        <taxon>Siluriformes</taxon>
        <taxon>Bagridae</taxon>
        <taxon>Hemibagrus</taxon>
    </lineage>
</organism>
<dbReference type="InterPro" id="IPR045058">
    <property type="entry name" value="GIMA/IAN/Toc"/>
</dbReference>
<sequence>MASGSSPKAPECRIILLGKAGAGKNRVAGVILGDKTLNEESEECLVHEGEQEGRRTCIVNTPGWKRISTECTTENIKNEIIRSVTLCPPGPHALILVIPINTYDELSINELESASRHMELLSERVWNHTMVLFLCEGDVEESTIQKHIRETEKLLEKYKGRHYVMRLSESETQVRGLLKEIDSIVEENAGDFFLPQVYYEVMRSKMSCKEDTQKKTNKQQSEENVEEKDVLRQRRGSLQGARPSMTTQSEDSESQRDRTEAKKNMNQDQLPWNYLKPVVVILMSFMGALLGSVAGGQYGSMGAVLGIAIGFVSVLLISLWLVSLV</sequence>
<evidence type="ECO:0000256" key="2">
    <source>
        <dbReference type="ARBA" id="ARBA00022741"/>
    </source>
</evidence>
<evidence type="ECO:0000256" key="5">
    <source>
        <dbReference type="SAM" id="Phobius"/>
    </source>
</evidence>
<name>A0A9D3SJI1_9TELE</name>
<protein>
    <recommendedName>
        <fullName evidence="6">AIG1-type G domain-containing protein</fullName>
    </recommendedName>
</protein>
<feature type="transmembrane region" description="Helical" evidence="5">
    <location>
        <begin position="274"/>
        <end position="295"/>
    </location>
</feature>
<proteinExistence type="inferred from homology"/>
<evidence type="ECO:0000256" key="1">
    <source>
        <dbReference type="ARBA" id="ARBA00008535"/>
    </source>
</evidence>
<gene>
    <name evidence="7" type="ORF">KOW79_010242</name>
</gene>
<dbReference type="PROSITE" id="PS51720">
    <property type="entry name" value="G_AIG1"/>
    <property type="match status" value="1"/>
</dbReference>
<dbReference type="AlphaFoldDB" id="A0A9D3SJI1"/>
<evidence type="ECO:0000259" key="6">
    <source>
        <dbReference type="PROSITE" id="PS51720"/>
    </source>
</evidence>
<comment type="similarity">
    <text evidence="1">Belongs to the TRAFAC class TrmE-Era-EngA-EngB-Septin-like GTPase superfamily. AIG1/Toc34/Toc159-like paraseptin GTPase family. IAN subfamily.</text>
</comment>
<keyword evidence="5" id="KW-1133">Transmembrane helix</keyword>
<evidence type="ECO:0000313" key="7">
    <source>
        <dbReference type="EMBL" id="KAG7326841.1"/>
    </source>
</evidence>
<dbReference type="OrthoDB" id="8954335at2759"/>
<feature type="region of interest" description="Disordered" evidence="4">
    <location>
        <begin position="208"/>
        <end position="265"/>
    </location>
</feature>
<keyword evidence="5" id="KW-0472">Membrane</keyword>
<evidence type="ECO:0000256" key="3">
    <source>
        <dbReference type="ARBA" id="ARBA00023134"/>
    </source>
</evidence>
<dbReference type="InterPro" id="IPR027417">
    <property type="entry name" value="P-loop_NTPase"/>
</dbReference>
<comment type="caution">
    <text evidence="7">The sequence shown here is derived from an EMBL/GenBank/DDBJ whole genome shotgun (WGS) entry which is preliminary data.</text>
</comment>
<keyword evidence="2" id="KW-0547">Nucleotide-binding</keyword>
<evidence type="ECO:0000313" key="8">
    <source>
        <dbReference type="Proteomes" id="UP000824219"/>
    </source>
</evidence>
<dbReference type="InterPro" id="IPR006703">
    <property type="entry name" value="G_AIG1"/>
</dbReference>
<keyword evidence="5" id="KW-0812">Transmembrane</keyword>
<dbReference type="PANTHER" id="PTHR10903:SF107">
    <property type="entry name" value="GTPASE IMAP FAMILY MEMBER 4-LIKE-RELATED"/>
    <property type="match status" value="1"/>
</dbReference>
<feature type="compositionally biased region" description="Basic and acidic residues" evidence="4">
    <location>
        <begin position="253"/>
        <end position="265"/>
    </location>
</feature>
<keyword evidence="3" id="KW-0342">GTP-binding</keyword>
<feature type="transmembrane region" description="Helical" evidence="5">
    <location>
        <begin position="301"/>
        <end position="322"/>
    </location>
</feature>
<dbReference type="SUPFAM" id="SSF52540">
    <property type="entry name" value="P-loop containing nucleoside triphosphate hydrolases"/>
    <property type="match status" value="1"/>
</dbReference>
<dbReference type="Gene3D" id="3.40.50.300">
    <property type="entry name" value="P-loop containing nucleotide triphosphate hydrolases"/>
    <property type="match status" value="1"/>
</dbReference>
<keyword evidence="8" id="KW-1185">Reference proteome</keyword>
<dbReference type="PANTHER" id="PTHR10903">
    <property type="entry name" value="GTPASE, IMAP FAMILY MEMBER-RELATED"/>
    <property type="match status" value="1"/>
</dbReference>
<dbReference type="EMBL" id="JAHKSW010000011">
    <property type="protein sequence ID" value="KAG7326841.1"/>
    <property type="molecule type" value="Genomic_DNA"/>
</dbReference>
<dbReference type="Pfam" id="PF04548">
    <property type="entry name" value="AIG1"/>
    <property type="match status" value="1"/>
</dbReference>
<reference evidence="7 8" key="1">
    <citation type="submission" date="2021-06" db="EMBL/GenBank/DDBJ databases">
        <title>Chromosome-level genome assembly of the red-tail catfish (Hemibagrus wyckioides).</title>
        <authorList>
            <person name="Shao F."/>
        </authorList>
    </citation>
    <scope>NUCLEOTIDE SEQUENCE [LARGE SCALE GENOMIC DNA]</scope>
    <source>
        <strain evidence="7">EC202008001</strain>
        <tissue evidence="7">Blood</tissue>
    </source>
</reference>
<evidence type="ECO:0000256" key="4">
    <source>
        <dbReference type="SAM" id="MobiDB-lite"/>
    </source>
</evidence>